<name>A0ABP6ZHM4_9ACTN</name>
<gene>
    <name evidence="2" type="ORF">GCM10022223_24980</name>
</gene>
<reference evidence="3" key="1">
    <citation type="journal article" date="2019" name="Int. J. Syst. Evol. Microbiol.">
        <title>The Global Catalogue of Microorganisms (GCM) 10K type strain sequencing project: providing services to taxonomists for standard genome sequencing and annotation.</title>
        <authorList>
            <consortium name="The Broad Institute Genomics Platform"/>
            <consortium name="The Broad Institute Genome Sequencing Center for Infectious Disease"/>
            <person name="Wu L."/>
            <person name="Ma J."/>
        </authorList>
    </citation>
    <scope>NUCLEOTIDE SEQUENCE [LARGE SCALE GENOMIC DNA]</scope>
    <source>
        <strain evidence="3">JCM 16902</strain>
    </source>
</reference>
<sequence length="80" mass="8882">MPVGDANPGQIREPAAEHCREQQRNGGQHTQDHRPFHDRNGRFTEMPGDPTGRSTRASTIGSPGSPKGATTTTYGRRRRW</sequence>
<dbReference type="Proteomes" id="UP001501074">
    <property type="component" value="Unassembled WGS sequence"/>
</dbReference>
<evidence type="ECO:0000313" key="3">
    <source>
        <dbReference type="Proteomes" id="UP001501074"/>
    </source>
</evidence>
<accession>A0ABP6ZHM4</accession>
<dbReference type="EMBL" id="BAAAZO010000003">
    <property type="protein sequence ID" value="GAA3607987.1"/>
    <property type="molecule type" value="Genomic_DNA"/>
</dbReference>
<feature type="region of interest" description="Disordered" evidence="1">
    <location>
        <begin position="1"/>
        <end position="80"/>
    </location>
</feature>
<organism evidence="2 3">
    <name type="scientific">Kineosporia mesophila</name>
    <dbReference type="NCBI Taxonomy" id="566012"/>
    <lineage>
        <taxon>Bacteria</taxon>
        <taxon>Bacillati</taxon>
        <taxon>Actinomycetota</taxon>
        <taxon>Actinomycetes</taxon>
        <taxon>Kineosporiales</taxon>
        <taxon>Kineosporiaceae</taxon>
        <taxon>Kineosporia</taxon>
    </lineage>
</organism>
<feature type="compositionally biased region" description="Basic and acidic residues" evidence="1">
    <location>
        <begin position="14"/>
        <end position="23"/>
    </location>
</feature>
<feature type="compositionally biased region" description="Polar residues" evidence="1">
    <location>
        <begin position="52"/>
        <end position="62"/>
    </location>
</feature>
<proteinExistence type="predicted"/>
<keyword evidence="3" id="KW-1185">Reference proteome</keyword>
<evidence type="ECO:0000256" key="1">
    <source>
        <dbReference type="SAM" id="MobiDB-lite"/>
    </source>
</evidence>
<protein>
    <submittedName>
        <fullName evidence="2">Uncharacterized protein</fullName>
    </submittedName>
</protein>
<comment type="caution">
    <text evidence="2">The sequence shown here is derived from an EMBL/GenBank/DDBJ whole genome shotgun (WGS) entry which is preliminary data.</text>
</comment>
<feature type="compositionally biased region" description="Basic and acidic residues" evidence="1">
    <location>
        <begin position="30"/>
        <end position="42"/>
    </location>
</feature>
<evidence type="ECO:0000313" key="2">
    <source>
        <dbReference type="EMBL" id="GAA3607987.1"/>
    </source>
</evidence>